<reference evidence="1 2" key="1">
    <citation type="submission" date="2015-01" db="EMBL/GenBank/DDBJ databases">
        <title>Evolution of Trichinella species and genotypes.</title>
        <authorList>
            <person name="Korhonen P.K."/>
            <person name="Edoardo P."/>
            <person name="Giuseppe L.R."/>
            <person name="Gasser R.B."/>
        </authorList>
    </citation>
    <scope>NUCLEOTIDE SEQUENCE [LARGE SCALE GENOMIC DNA]</scope>
    <source>
        <strain evidence="1">ISS2496</strain>
    </source>
</reference>
<proteinExistence type="predicted"/>
<dbReference type="EMBL" id="JYDQ01000435">
    <property type="protein sequence ID" value="KRY07595.1"/>
    <property type="molecule type" value="Genomic_DNA"/>
</dbReference>
<dbReference type="Proteomes" id="UP000054783">
    <property type="component" value="Unassembled WGS sequence"/>
</dbReference>
<comment type="caution">
    <text evidence="1">The sequence shown here is derived from an EMBL/GenBank/DDBJ whole genome shotgun (WGS) entry which is preliminary data.</text>
</comment>
<dbReference type="AlphaFoldDB" id="A0A0V0Z5A6"/>
<sequence>MTDGINRSLRSAYRIPLALFTLTSSKNQKPIELFHHDAQSLIYRQPPLSGLTVCPSSALSVRDLLSSGLVRHPNRVISAFVANRRKAGVDWLVSLRGHLRWLPPALLLFPPSSCFPDDIIPIRRQAKRIVFISKYEQGPSTIRHSKVFKTTTTTRSQRATHYRNPPLIFKYISSYCSFLLIHMSASSCVNRLPTFTLYNWGSSCVTIAAISISEPDTLELVPFVSRILNEQLEIPAHWRVTTSGRQCLMHNNRNIYGNWLDSLSGAWTEHLKLFLNGTSNCSPFMLTVRKDVICYCEIFDTLIVKVAALGVVLQPQTIICDFETALIPAVQRSFLGVLVQDCYFYFCQVLRRKVADLGLRT</sequence>
<evidence type="ECO:0008006" key="3">
    <source>
        <dbReference type="Google" id="ProtNLM"/>
    </source>
</evidence>
<protein>
    <recommendedName>
        <fullName evidence="3">MULE transposase domain-containing protein</fullName>
    </recommendedName>
</protein>
<evidence type="ECO:0000313" key="1">
    <source>
        <dbReference type="EMBL" id="KRY07595.1"/>
    </source>
</evidence>
<accession>A0A0V0Z5A6</accession>
<feature type="non-terminal residue" evidence="1">
    <location>
        <position position="361"/>
    </location>
</feature>
<name>A0A0V0Z5A6_9BILA</name>
<gene>
    <name evidence="1" type="ORF">T12_8164</name>
</gene>
<evidence type="ECO:0000313" key="2">
    <source>
        <dbReference type="Proteomes" id="UP000054783"/>
    </source>
</evidence>
<dbReference type="OrthoDB" id="5917189at2759"/>
<organism evidence="1 2">
    <name type="scientific">Trichinella patagoniensis</name>
    <dbReference type="NCBI Taxonomy" id="990121"/>
    <lineage>
        <taxon>Eukaryota</taxon>
        <taxon>Metazoa</taxon>
        <taxon>Ecdysozoa</taxon>
        <taxon>Nematoda</taxon>
        <taxon>Enoplea</taxon>
        <taxon>Dorylaimia</taxon>
        <taxon>Trichinellida</taxon>
        <taxon>Trichinellidae</taxon>
        <taxon>Trichinella</taxon>
    </lineage>
</organism>
<keyword evidence="2" id="KW-1185">Reference proteome</keyword>